<dbReference type="VEuPathDB" id="CryptoDB:Cvel_12086"/>
<protein>
    <submittedName>
        <fullName evidence="2">Uncharacterized protein</fullName>
    </submittedName>
</protein>
<proteinExistence type="predicted"/>
<gene>
    <name evidence="2" type="ORF">Cvel_12086</name>
</gene>
<feature type="compositionally biased region" description="Basic and acidic residues" evidence="1">
    <location>
        <begin position="252"/>
        <end position="267"/>
    </location>
</feature>
<reference evidence="2" key="1">
    <citation type="submission" date="2014-11" db="EMBL/GenBank/DDBJ databases">
        <authorList>
            <person name="Otto D Thomas"/>
            <person name="Naeem Raeece"/>
        </authorList>
    </citation>
    <scope>NUCLEOTIDE SEQUENCE</scope>
</reference>
<evidence type="ECO:0000313" key="2">
    <source>
        <dbReference type="EMBL" id="CEM53579.1"/>
    </source>
</evidence>
<dbReference type="AlphaFoldDB" id="A0A0G4I981"/>
<feature type="region of interest" description="Disordered" evidence="1">
    <location>
        <begin position="248"/>
        <end position="273"/>
    </location>
</feature>
<accession>A0A0G4I981</accession>
<feature type="region of interest" description="Disordered" evidence="1">
    <location>
        <begin position="1"/>
        <end position="25"/>
    </location>
</feature>
<evidence type="ECO:0000256" key="1">
    <source>
        <dbReference type="SAM" id="MobiDB-lite"/>
    </source>
</evidence>
<name>A0A0G4I981_9ALVE</name>
<organism evidence="2">
    <name type="scientific">Chromera velia CCMP2878</name>
    <dbReference type="NCBI Taxonomy" id="1169474"/>
    <lineage>
        <taxon>Eukaryota</taxon>
        <taxon>Sar</taxon>
        <taxon>Alveolata</taxon>
        <taxon>Colpodellida</taxon>
        <taxon>Chromeraceae</taxon>
        <taxon>Chromera</taxon>
    </lineage>
</organism>
<sequence length="308" mass="33689">MDAETPMSRSSGGGEGLSPSSGGMKTAGVVLSTNEVVKVKTSPPVAMTAYNTPSALWHGCGHRHFHGCSHVHQTGYGAGRCCRHATPSVQLAGCGRYCRTCGAGYPGFSPATTSFVTTSGQTHMYNTGALTGTASPLVHTCAKRFNHTVGQSEVRETFEERNVHHDVVHHHTHAPTVEKKQIVHQHVVKQPMHTVQDNHIHHVHNVKVKHHVNHQHHHHADHHVVEEHVHRTEVVPEEIVHVRDIHHHQTRVHHETLHSQNHLEPRGATKTFQSSRCETFRSANPTRTFHNCTGTATGTGTAAAGGAE</sequence>
<dbReference type="EMBL" id="CDMZ01005708">
    <property type="protein sequence ID" value="CEM53579.1"/>
    <property type="molecule type" value="Genomic_DNA"/>
</dbReference>